<dbReference type="Pfam" id="PF00877">
    <property type="entry name" value="NLPC_P60"/>
    <property type="match status" value="1"/>
</dbReference>
<dbReference type="SUPFAM" id="SSF54001">
    <property type="entry name" value="Cysteine proteinases"/>
    <property type="match status" value="1"/>
</dbReference>
<evidence type="ECO:0000313" key="8">
    <source>
        <dbReference type="Proteomes" id="UP001501035"/>
    </source>
</evidence>
<comment type="similarity">
    <text evidence="1">Belongs to the peptidase C40 family.</text>
</comment>
<evidence type="ECO:0000259" key="6">
    <source>
        <dbReference type="PROSITE" id="PS51935"/>
    </source>
</evidence>
<organism evidence="7 8">
    <name type="scientific">Gordonia defluvii</name>
    <dbReference type="NCBI Taxonomy" id="283718"/>
    <lineage>
        <taxon>Bacteria</taxon>
        <taxon>Bacillati</taxon>
        <taxon>Actinomycetota</taxon>
        <taxon>Actinomycetes</taxon>
        <taxon>Mycobacteriales</taxon>
        <taxon>Gordoniaceae</taxon>
        <taxon>Gordonia</taxon>
    </lineage>
</organism>
<keyword evidence="8" id="KW-1185">Reference proteome</keyword>
<name>A0ABP6LAR5_9ACTN</name>
<evidence type="ECO:0000256" key="1">
    <source>
        <dbReference type="ARBA" id="ARBA00007074"/>
    </source>
</evidence>
<dbReference type="Proteomes" id="UP001501035">
    <property type="component" value="Unassembled WGS sequence"/>
</dbReference>
<dbReference type="Gene3D" id="3.90.1720.10">
    <property type="entry name" value="endopeptidase domain like (from Nostoc punctiforme)"/>
    <property type="match status" value="1"/>
</dbReference>
<feature type="region of interest" description="Disordered" evidence="5">
    <location>
        <begin position="60"/>
        <end position="81"/>
    </location>
</feature>
<feature type="domain" description="NlpC/P60" evidence="6">
    <location>
        <begin position="121"/>
        <end position="234"/>
    </location>
</feature>
<dbReference type="RefSeq" id="WP_290705531.1">
    <property type="nucleotide sequence ID" value="NZ_BAAAVS010000024.1"/>
</dbReference>
<gene>
    <name evidence="7" type="ORF">GCM10010528_18060</name>
</gene>
<keyword evidence="2" id="KW-0645">Protease</keyword>
<dbReference type="PANTHER" id="PTHR47359">
    <property type="entry name" value="PEPTIDOGLYCAN DL-ENDOPEPTIDASE CWLO"/>
    <property type="match status" value="1"/>
</dbReference>
<keyword evidence="4" id="KW-0788">Thiol protease</keyword>
<evidence type="ECO:0000313" key="7">
    <source>
        <dbReference type="EMBL" id="GAA3037871.1"/>
    </source>
</evidence>
<sequence>MAKHRLEQTSRGTKVAKGAVITGAIAMGSIAAGQAVASPIALPHLGNVELGALGDHLSQQKHQASPKAKGMTVSKTATKTAPPAQVQVPNIGTFAIPGIAQNQVPKEFQPKGMTAPAAARNTVADKAVLNAESKIGSPYVYGSAGPNAFDCSGLVFWSYKNAGKTVPRDSYGQMAGGRSVAYKDAQPGDILIFNGGSHSGIYVGNGEFVHSQTEGVPVNKQKVKTWALTAVRRY</sequence>
<evidence type="ECO:0000256" key="4">
    <source>
        <dbReference type="ARBA" id="ARBA00022807"/>
    </source>
</evidence>
<dbReference type="PROSITE" id="PS51935">
    <property type="entry name" value="NLPC_P60"/>
    <property type="match status" value="1"/>
</dbReference>
<evidence type="ECO:0000256" key="2">
    <source>
        <dbReference type="ARBA" id="ARBA00022670"/>
    </source>
</evidence>
<keyword evidence="3" id="KW-0378">Hydrolase</keyword>
<comment type="caution">
    <text evidence="7">The sequence shown here is derived from an EMBL/GenBank/DDBJ whole genome shotgun (WGS) entry which is preliminary data.</text>
</comment>
<reference evidence="8" key="1">
    <citation type="journal article" date="2019" name="Int. J. Syst. Evol. Microbiol.">
        <title>The Global Catalogue of Microorganisms (GCM) 10K type strain sequencing project: providing services to taxonomists for standard genome sequencing and annotation.</title>
        <authorList>
            <consortium name="The Broad Institute Genomics Platform"/>
            <consortium name="The Broad Institute Genome Sequencing Center for Infectious Disease"/>
            <person name="Wu L."/>
            <person name="Ma J."/>
        </authorList>
    </citation>
    <scope>NUCLEOTIDE SEQUENCE [LARGE SCALE GENOMIC DNA]</scope>
    <source>
        <strain evidence="8">JCM 14234</strain>
    </source>
</reference>
<protein>
    <submittedName>
        <fullName evidence="7">C40 family peptidase</fullName>
    </submittedName>
</protein>
<dbReference type="InterPro" id="IPR038765">
    <property type="entry name" value="Papain-like_cys_pep_sf"/>
</dbReference>
<proteinExistence type="inferred from homology"/>
<dbReference type="InterPro" id="IPR051794">
    <property type="entry name" value="PG_Endopeptidase_C40"/>
</dbReference>
<dbReference type="EMBL" id="BAAAVS010000024">
    <property type="protein sequence ID" value="GAA3037871.1"/>
    <property type="molecule type" value="Genomic_DNA"/>
</dbReference>
<dbReference type="PANTHER" id="PTHR47359:SF3">
    <property type="entry name" value="NLP_P60 DOMAIN-CONTAINING PROTEIN-RELATED"/>
    <property type="match status" value="1"/>
</dbReference>
<accession>A0ABP6LAR5</accession>
<evidence type="ECO:0000256" key="3">
    <source>
        <dbReference type="ARBA" id="ARBA00022801"/>
    </source>
</evidence>
<evidence type="ECO:0000256" key="5">
    <source>
        <dbReference type="SAM" id="MobiDB-lite"/>
    </source>
</evidence>
<dbReference type="InterPro" id="IPR000064">
    <property type="entry name" value="NLP_P60_dom"/>
</dbReference>